<dbReference type="Gene3D" id="1.10.287.1260">
    <property type="match status" value="1"/>
</dbReference>
<evidence type="ECO:0000256" key="5">
    <source>
        <dbReference type="ARBA" id="ARBA00022989"/>
    </source>
</evidence>
<feature type="transmembrane region" description="Helical" evidence="8">
    <location>
        <begin position="105"/>
        <end position="124"/>
    </location>
</feature>
<organism evidence="12 13">
    <name type="scientific">Mumia zhuanghuii</name>
    <dbReference type="NCBI Taxonomy" id="2585211"/>
    <lineage>
        <taxon>Bacteria</taxon>
        <taxon>Bacillati</taxon>
        <taxon>Actinomycetota</taxon>
        <taxon>Actinomycetes</taxon>
        <taxon>Propionibacteriales</taxon>
        <taxon>Nocardioidaceae</taxon>
        <taxon>Mumia</taxon>
    </lineage>
</organism>
<proteinExistence type="inferred from homology"/>
<keyword evidence="5 8" id="KW-1133">Transmembrane helix</keyword>
<gene>
    <name evidence="12" type="ORF">FE697_019830</name>
</gene>
<feature type="transmembrane region" description="Helical" evidence="8">
    <location>
        <begin position="130"/>
        <end position="152"/>
    </location>
</feature>
<dbReference type="InterPro" id="IPR006685">
    <property type="entry name" value="MscS_channel_2nd"/>
</dbReference>
<evidence type="ECO:0000256" key="6">
    <source>
        <dbReference type="ARBA" id="ARBA00023136"/>
    </source>
</evidence>
<dbReference type="InterPro" id="IPR049278">
    <property type="entry name" value="MS_channel_C"/>
</dbReference>
<evidence type="ECO:0000259" key="11">
    <source>
        <dbReference type="Pfam" id="PF21088"/>
    </source>
</evidence>
<dbReference type="SUPFAM" id="SSF82861">
    <property type="entry name" value="Mechanosensitive channel protein MscS (YggB), transmembrane region"/>
    <property type="match status" value="1"/>
</dbReference>
<keyword evidence="4 8" id="KW-0812">Transmembrane</keyword>
<dbReference type="AlphaFoldDB" id="A0A5Q6RJ84"/>
<evidence type="ECO:0000313" key="12">
    <source>
        <dbReference type="EMBL" id="KAA1418103.1"/>
    </source>
</evidence>
<dbReference type="OrthoDB" id="4638917at2"/>
<dbReference type="Pfam" id="PF21082">
    <property type="entry name" value="MS_channel_3rd"/>
    <property type="match status" value="1"/>
</dbReference>
<dbReference type="Gene3D" id="3.30.70.100">
    <property type="match status" value="1"/>
</dbReference>
<comment type="similarity">
    <text evidence="2">Belongs to the MscS (TC 1.A.23) family.</text>
</comment>
<dbReference type="GO" id="GO:0008381">
    <property type="term" value="F:mechanosensitive monoatomic ion channel activity"/>
    <property type="evidence" value="ECO:0007669"/>
    <property type="project" value="InterPro"/>
</dbReference>
<dbReference type="InterPro" id="IPR011066">
    <property type="entry name" value="MscS_channel_C_sf"/>
</dbReference>
<feature type="transmembrane region" description="Helical" evidence="8">
    <location>
        <begin position="42"/>
        <end position="62"/>
    </location>
</feature>
<dbReference type="PANTHER" id="PTHR30460:SF0">
    <property type="entry name" value="MODERATE CONDUCTANCE MECHANOSENSITIVE CHANNEL YBIO"/>
    <property type="match status" value="1"/>
</dbReference>
<sequence length="358" mass="38642">MADVPFAADSAQCWDDPSNQICRLVYRWTDNGTAAEVADVVLAKPVAIIVLILGGLAVRWLVNRIIDRIVRTAAAGTVPGARAAETLSPALHERREQRARSMGSLLKNISTIVIFTVVAFMVIATLGYNIAPLLASAGILGVALGFGAQSLVKDFLSGIFMILEDQYGVGDVVDLGDAIGTVEAVSMRVTRLRDVNGTVWYVRNGEIIRVGNQSQNWARTVLDVPVGYEVDLARVREVLHEIAHALWQDPAWSGAVLEEPEVWGVERWTAEGVVVRVVLKTAPLKQWEVAREMRELIKDRFDALGIDIPYAHAAAYGAPPQAAAAAAEADAAAETDAAAEGDAGQDETDPEATENRRR</sequence>
<evidence type="ECO:0000313" key="13">
    <source>
        <dbReference type="Proteomes" id="UP000307768"/>
    </source>
</evidence>
<evidence type="ECO:0000256" key="4">
    <source>
        <dbReference type="ARBA" id="ARBA00022692"/>
    </source>
</evidence>
<dbReference type="SUPFAM" id="SSF82689">
    <property type="entry name" value="Mechanosensitive channel protein MscS (YggB), C-terminal domain"/>
    <property type="match status" value="1"/>
</dbReference>
<evidence type="ECO:0000256" key="7">
    <source>
        <dbReference type="SAM" id="MobiDB-lite"/>
    </source>
</evidence>
<dbReference type="InterPro" id="IPR011014">
    <property type="entry name" value="MscS_channel_TM-2"/>
</dbReference>
<comment type="subcellular location">
    <subcellularLocation>
        <location evidence="1">Cell membrane</location>
        <topology evidence="1">Multi-pass membrane protein</topology>
    </subcellularLocation>
</comment>
<dbReference type="InterPro" id="IPR045276">
    <property type="entry name" value="YbiO_bact"/>
</dbReference>
<evidence type="ECO:0000259" key="10">
    <source>
        <dbReference type="Pfam" id="PF21082"/>
    </source>
</evidence>
<feature type="region of interest" description="Disordered" evidence="7">
    <location>
        <begin position="319"/>
        <end position="358"/>
    </location>
</feature>
<dbReference type="RefSeq" id="WP_149771392.1">
    <property type="nucleotide sequence ID" value="NZ_VDFQ02000007.1"/>
</dbReference>
<dbReference type="EMBL" id="VDFQ02000007">
    <property type="protein sequence ID" value="KAA1418103.1"/>
    <property type="molecule type" value="Genomic_DNA"/>
</dbReference>
<dbReference type="SUPFAM" id="SSF50182">
    <property type="entry name" value="Sm-like ribonucleoproteins"/>
    <property type="match status" value="1"/>
</dbReference>
<evidence type="ECO:0000256" key="1">
    <source>
        <dbReference type="ARBA" id="ARBA00004651"/>
    </source>
</evidence>
<feature type="domain" description="Mechanosensitive ion channel MscS" evidence="9">
    <location>
        <begin position="151"/>
        <end position="214"/>
    </location>
</feature>
<accession>A0A5Q6RJ84</accession>
<feature type="domain" description="Mechanosensitive ion channel transmembrane helices 2/3" evidence="11">
    <location>
        <begin position="108"/>
        <end position="149"/>
    </location>
</feature>
<dbReference type="Pfam" id="PF00924">
    <property type="entry name" value="MS_channel_2nd"/>
    <property type="match status" value="1"/>
</dbReference>
<dbReference type="Gene3D" id="2.30.30.60">
    <property type="match status" value="1"/>
</dbReference>
<dbReference type="InterPro" id="IPR023408">
    <property type="entry name" value="MscS_beta-dom_sf"/>
</dbReference>
<keyword evidence="6 8" id="KW-0472">Membrane</keyword>
<evidence type="ECO:0000259" key="9">
    <source>
        <dbReference type="Pfam" id="PF00924"/>
    </source>
</evidence>
<dbReference type="InterPro" id="IPR010920">
    <property type="entry name" value="LSM_dom_sf"/>
</dbReference>
<feature type="domain" description="Mechanosensitive ion channel MscS C-terminal" evidence="10">
    <location>
        <begin position="221"/>
        <end position="308"/>
    </location>
</feature>
<evidence type="ECO:0000256" key="2">
    <source>
        <dbReference type="ARBA" id="ARBA00008017"/>
    </source>
</evidence>
<evidence type="ECO:0000256" key="3">
    <source>
        <dbReference type="ARBA" id="ARBA00022475"/>
    </source>
</evidence>
<dbReference type="Pfam" id="PF21088">
    <property type="entry name" value="MS_channel_1st"/>
    <property type="match status" value="1"/>
</dbReference>
<dbReference type="FunFam" id="2.30.30.60:FF:000001">
    <property type="entry name" value="MscS Mechanosensitive ion channel"/>
    <property type="match status" value="1"/>
</dbReference>
<dbReference type="InterPro" id="IPR049142">
    <property type="entry name" value="MS_channel_1st"/>
</dbReference>
<dbReference type="GO" id="GO:0005886">
    <property type="term" value="C:plasma membrane"/>
    <property type="evidence" value="ECO:0007669"/>
    <property type="project" value="UniProtKB-SubCell"/>
</dbReference>
<keyword evidence="3" id="KW-1003">Cell membrane</keyword>
<reference evidence="12 13" key="1">
    <citation type="submission" date="2019-09" db="EMBL/GenBank/DDBJ databases">
        <title>Mumia zhuanghuii sp. nov. isolated from the intestinal contents of plateau pika (Ochotona curzoniae) in the Qinghai-Tibet plateau of China.</title>
        <authorList>
            <person name="Tian Z."/>
        </authorList>
    </citation>
    <scope>NUCLEOTIDE SEQUENCE [LARGE SCALE GENOMIC DNA]</scope>
    <source>
        <strain evidence="13">350</strain>
    </source>
</reference>
<protein>
    <submittedName>
        <fullName evidence="12">Mechanosensitive ion channel family protein</fullName>
    </submittedName>
</protein>
<dbReference type="PANTHER" id="PTHR30460">
    <property type="entry name" value="MODERATE CONDUCTANCE MECHANOSENSITIVE CHANNEL YBIO"/>
    <property type="match status" value="1"/>
</dbReference>
<feature type="compositionally biased region" description="Acidic residues" evidence="7">
    <location>
        <begin position="331"/>
        <end position="352"/>
    </location>
</feature>
<dbReference type="Proteomes" id="UP000307768">
    <property type="component" value="Unassembled WGS sequence"/>
</dbReference>
<evidence type="ECO:0000256" key="8">
    <source>
        <dbReference type="SAM" id="Phobius"/>
    </source>
</evidence>
<feature type="compositionally biased region" description="Low complexity" evidence="7">
    <location>
        <begin position="319"/>
        <end position="330"/>
    </location>
</feature>
<comment type="caution">
    <text evidence="12">The sequence shown here is derived from an EMBL/GenBank/DDBJ whole genome shotgun (WGS) entry which is preliminary data.</text>
</comment>
<name>A0A5Q6RJ84_9ACTN</name>